<dbReference type="Proteomes" id="UP000032740">
    <property type="component" value="Chromosome"/>
</dbReference>
<name>U4KLC5_ALTPJ</name>
<dbReference type="InterPro" id="IPR001296">
    <property type="entry name" value="Glyco_trans_1"/>
</dbReference>
<evidence type="ECO:0000259" key="2">
    <source>
        <dbReference type="Pfam" id="PF13439"/>
    </source>
</evidence>
<dbReference type="RefSeq" id="WP_026660974.1">
    <property type="nucleotide sequence ID" value="NC_022538.1"/>
</dbReference>
<sequence>MENKKITIGIFVDSYFPMIDGVVMVVHNYAKRLADKANVIVFAPRFGKPFDDSKFAFKVVRSKSFQIPFIDYRAPLPKMDKQFQKELKESNLDIVHIHSGFAIGNQGAEYAREHNIPVIATLHSQHKRDILERTHSKLITKVIMGSLIKVLSKTDKCFAVNEKMADLYVEYGLKNKPGVLTNATELKLCEDFDKIASLKEKHQIKDEKILIFVGRIDKTKNIHFTVEVLRKLKELKFNYRMLIIGGGPYMKKLVKQIKKYELEEYVILTGRIYEREDIAAYYRMANLMIFPSTYDASSLVQIEAASQKTPTIFAKNSITSSTITPDVNGYEAELDVDIFARKIISVLEDNKKHLEVAQNAYDQIYTHWDKKVEDIYDFYLELIEEKKRS</sequence>
<dbReference type="Gene3D" id="3.40.50.2000">
    <property type="entry name" value="Glycogen Phosphorylase B"/>
    <property type="match status" value="2"/>
</dbReference>
<dbReference type="InterPro" id="IPR050194">
    <property type="entry name" value="Glycosyltransferase_grp1"/>
</dbReference>
<proteinExistence type="predicted"/>
<dbReference type="EMBL" id="FO681347">
    <property type="protein sequence ID" value="CCV64612.1"/>
    <property type="molecule type" value="Genomic_DNA"/>
</dbReference>
<accession>U4KLC5</accession>
<keyword evidence="4" id="KW-1185">Reference proteome</keyword>
<dbReference type="KEGG" id="apal:BN85410350"/>
<dbReference type="STRING" id="1318466.BN85410350"/>
<dbReference type="AlphaFoldDB" id="U4KLC5"/>
<dbReference type="HOGENOM" id="CLU_009583_2_0_14"/>
<protein>
    <submittedName>
        <fullName evidence="3">Predicted glycosyltransferase</fullName>
    </submittedName>
</protein>
<dbReference type="InterPro" id="IPR028098">
    <property type="entry name" value="Glyco_trans_4-like_N"/>
</dbReference>
<dbReference type="SUPFAM" id="SSF53756">
    <property type="entry name" value="UDP-Glycosyltransferase/glycogen phosphorylase"/>
    <property type="match status" value="1"/>
</dbReference>
<evidence type="ECO:0000313" key="3">
    <source>
        <dbReference type="EMBL" id="CCV64612.1"/>
    </source>
</evidence>
<dbReference type="OrthoDB" id="9802525at2"/>
<feature type="domain" description="Glycosyl transferase family 1" evidence="1">
    <location>
        <begin position="198"/>
        <end position="362"/>
    </location>
</feature>
<dbReference type="Pfam" id="PF13439">
    <property type="entry name" value="Glyco_transf_4"/>
    <property type="match status" value="1"/>
</dbReference>
<dbReference type="PANTHER" id="PTHR45947:SF3">
    <property type="entry name" value="SULFOQUINOVOSYL TRANSFERASE SQD2"/>
    <property type="match status" value="1"/>
</dbReference>
<dbReference type="Pfam" id="PF00534">
    <property type="entry name" value="Glycos_transf_1"/>
    <property type="match status" value="1"/>
</dbReference>
<keyword evidence="3" id="KW-0808">Transferase</keyword>
<gene>
    <name evidence="3" type="ORF">BN85410350</name>
</gene>
<evidence type="ECO:0000259" key="1">
    <source>
        <dbReference type="Pfam" id="PF00534"/>
    </source>
</evidence>
<evidence type="ECO:0000313" key="4">
    <source>
        <dbReference type="Proteomes" id="UP000032740"/>
    </source>
</evidence>
<dbReference type="PANTHER" id="PTHR45947">
    <property type="entry name" value="SULFOQUINOVOSYL TRANSFERASE SQD2"/>
    <property type="match status" value="1"/>
</dbReference>
<feature type="domain" description="Glycosyltransferase subfamily 4-like N-terminal" evidence="2">
    <location>
        <begin position="19"/>
        <end position="181"/>
    </location>
</feature>
<organism evidence="3 4">
    <name type="scientific">Alteracholeplasma palmae (strain ATCC 49389 / J233)</name>
    <name type="common">Acholeplasma palmae</name>
    <dbReference type="NCBI Taxonomy" id="1318466"/>
    <lineage>
        <taxon>Bacteria</taxon>
        <taxon>Bacillati</taxon>
        <taxon>Mycoplasmatota</taxon>
        <taxon>Mollicutes</taxon>
        <taxon>Acholeplasmatales</taxon>
        <taxon>Acholeplasmataceae</taxon>
        <taxon>Acholeplasma</taxon>
    </lineage>
</organism>
<dbReference type="GO" id="GO:0016757">
    <property type="term" value="F:glycosyltransferase activity"/>
    <property type="evidence" value="ECO:0007669"/>
    <property type="project" value="InterPro"/>
</dbReference>
<reference evidence="3 4" key="1">
    <citation type="journal article" date="2013" name="J. Mol. Microbiol. Biotechnol.">
        <title>Analysis of the Complete Genomes of Acholeplasma brassicae , A. palmae and A. laidlawii and Their Comparison to the Obligate Parasites from ' Candidatus Phytoplasma'.</title>
        <authorList>
            <person name="Kube M."/>
            <person name="Siewert C."/>
            <person name="Migdoll A.M."/>
            <person name="Duduk B."/>
            <person name="Holz S."/>
            <person name="Rabus R."/>
            <person name="Seemuller E."/>
            <person name="Mitrovic J."/>
            <person name="Muller I."/>
            <person name="Buttner C."/>
            <person name="Reinhardt R."/>
        </authorList>
    </citation>
    <scope>NUCLEOTIDE SEQUENCE [LARGE SCALE GENOMIC DNA]</scope>
    <source>
        <strain evidence="3 4">J233</strain>
    </source>
</reference>